<evidence type="ECO:0000313" key="2">
    <source>
        <dbReference type="EMBL" id="MBA8932134.1"/>
    </source>
</evidence>
<comment type="caution">
    <text evidence="2">The sequence shown here is derived from an EMBL/GenBank/DDBJ whole genome shotgun (WGS) entry which is preliminary data.</text>
</comment>
<evidence type="ECO:0000256" key="1">
    <source>
        <dbReference type="SAM" id="MobiDB-lite"/>
    </source>
</evidence>
<organism evidence="2 3">
    <name type="scientific">Kutzneria viridogrisea</name>
    <dbReference type="NCBI Taxonomy" id="47990"/>
    <lineage>
        <taxon>Bacteria</taxon>
        <taxon>Bacillati</taxon>
        <taxon>Actinomycetota</taxon>
        <taxon>Actinomycetes</taxon>
        <taxon>Pseudonocardiales</taxon>
        <taxon>Pseudonocardiaceae</taxon>
        <taxon>Kutzneria</taxon>
    </lineage>
</organism>
<protein>
    <submittedName>
        <fullName evidence="2">Uncharacterized protein</fullName>
    </submittedName>
</protein>
<name>A0ABR6BYZ6_9PSEU</name>
<proteinExistence type="predicted"/>
<sequence>MSDKETIKAIRDALLAAKLAERGSPERAAALNRVNDLGKAAIESIPDRHQRQQFTRSLGAEMGEARNA</sequence>
<accession>A0ABR6BYZ6</accession>
<dbReference type="RefSeq" id="WP_182840659.1">
    <property type="nucleotide sequence ID" value="NZ_BAAABQ010000083.1"/>
</dbReference>
<gene>
    <name evidence="2" type="ORF">BC739_009393</name>
</gene>
<feature type="region of interest" description="Disordered" evidence="1">
    <location>
        <begin position="45"/>
        <end position="68"/>
    </location>
</feature>
<keyword evidence="3" id="KW-1185">Reference proteome</keyword>
<dbReference type="Proteomes" id="UP000517916">
    <property type="component" value="Unassembled WGS sequence"/>
</dbReference>
<reference evidence="2 3" key="1">
    <citation type="submission" date="2020-08" db="EMBL/GenBank/DDBJ databases">
        <title>Genomic Encyclopedia of Archaeal and Bacterial Type Strains, Phase II (KMG-II): from individual species to whole genera.</title>
        <authorList>
            <person name="Goeker M."/>
        </authorList>
    </citation>
    <scope>NUCLEOTIDE SEQUENCE [LARGE SCALE GENOMIC DNA]</scope>
    <source>
        <strain evidence="2 3">DSM 43850</strain>
    </source>
</reference>
<dbReference type="EMBL" id="JACJID010000011">
    <property type="protein sequence ID" value="MBA8932134.1"/>
    <property type="molecule type" value="Genomic_DNA"/>
</dbReference>
<evidence type="ECO:0000313" key="3">
    <source>
        <dbReference type="Proteomes" id="UP000517916"/>
    </source>
</evidence>